<dbReference type="PANTHER" id="PTHR43213:SF5">
    <property type="entry name" value="BIFUNCTIONAL DTTP_UTP PYROPHOSPHATASE_METHYLTRANSFERASE PROTEIN-RELATED"/>
    <property type="match status" value="1"/>
</dbReference>
<evidence type="ECO:0000256" key="2">
    <source>
        <dbReference type="ARBA" id="ARBA00022801"/>
    </source>
</evidence>
<dbReference type="PIRSF" id="PIRSF006305">
    <property type="entry name" value="Maf"/>
    <property type="match status" value="1"/>
</dbReference>
<evidence type="ECO:0000256" key="4">
    <source>
        <dbReference type="HAMAP-Rule" id="MF_00528"/>
    </source>
</evidence>
<dbReference type="GO" id="GO:0036221">
    <property type="term" value="F:UTP diphosphatase activity"/>
    <property type="evidence" value="ECO:0007669"/>
    <property type="project" value="RHEA"/>
</dbReference>
<feature type="site" description="Important for substrate specificity" evidence="4">
    <location>
        <position position="15"/>
    </location>
</feature>
<dbReference type="EMBL" id="CP036278">
    <property type="protein sequence ID" value="QDU56483.1"/>
    <property type="molecule type" value="Genomic_DNA"/>
</dbReference>
<comment type="catalytic activity">
    <reaction evidence="4">
        <text>dTTP + H2O = dTMP + diphosphate + H(+)</text>
        <dbReference type="Rhea" id="RHEA:28534"/>
        <dbReference type="ChEBI" id="CHEBI:15377"/>
        <dbReference type="ChEBI" id="CHEBI:15378"/>
        <dbReference type="ChEBI" id="CHEBI:33019"/>
        <dbReference type="ChEBI" id="CHEBI:37568"/>
        <dbReference type="ChEBI" id="CHEBI:63528"/>
        <dbReference type="EC" id="3.6.1.9"/>
    </reaction>
</comment>
<keyword evidence="4" id="KW-0963">Cytoplasm</keyword>
<sequence>MNTQPELILASSSPRRQELMREAGYQFRVMSPDPSVECGMCSSGGPAELVHELAMRKATDVVKQLLAEPRERDVVLLAADTVAECQGQILGKPANEDHARQMLELMRGRQHHVLTGICLWRLPLADADQQGTTEVSVVATTLRMDDISDDAIDDYLASGAWEGKAGGFGYQDRLGWIHIEHGSESNVVGLPMEKVTETLTRMQVFASPSEARIK</sequence>
<comment type="caution">
    <text evidence="4">Lacks conserved residue(s) required for the propagation of feature annotation.</text>
</comment>
<comment type="similarity">
    <text evidence="4">Belongs to the Maf family. YhdE subfamily.</text>
</comment>
<dbReference type="CDD" id="cd00555">
    <property type="entry name" value="Maf"/>
    <property type="match status" value="1"/>
</dbReference>
<dbReference type="OrthoDB" id="9807767at2"/>
<dbReference type="Pfam" id="PF02545">
    <property type="entry name" value="Maf"/>
    <property type="match status" value="1"/>
</dbReference>
<dbReference type="EC" id="3.6.1.9" evidence="4"/>
<keyword evidence="6" id="KW-1185">Reference proteome</keyword>
<feature type="active site" description="Proton acceptor" evidence="4">
    <location>
        <position position="80"/>
    </location>
</feature>
<dbReference type="NCBIfam" id="TIGR00172">
    <property type="entry name" value="maf"/>
    <property type="match status" value="1"/>
</dbReference>
<comment type="cofactor">
    <cofactor evidence="1 4">
        <name>a divalent metal cation</name>
        <dbReference type="ChEBI" id="CHEBI:60240"/>
    </cofactor>
</comment>
<dbReference type="Proteomes" id="UP000315750">
    <property type="component" value="Chromosome"/>
</dbReference>
<evidence type="ECO:0000256" key="1">
    <source>
        <dbReference type="ARBA" id="ARBA00001968"/>
    </source>
</evidence>
<dbReference type="GO" id="GO:0036218">
    <property type="term" value="F:dTTP diphosphatase activity"/>
    <property type="evidence" value="ECO:0007669"/>
    <property type="project" value="RHEA"/>
</dbReference>
<dbReference type="GO" id="GO:0005737">
    <property type="term" value="C:cytoplasm"/>
    <property type="evidence" value="ECO:0007669"/>
    <property type="project" value="UniProtKB-SubCell"/>
</dbReference>
<dbReference type="InterPro" id="IPR029001">
    <property type="entry name" value="ITPase-like_fam"/>
</dbReference>
<dbReference type="GO" id="GO:0009117">
    <property type="term" value="P:nucleotide metabolic process"/>
    <property type="evidence" value="ECO:0007669"/>
    <property type="project" value="UniProtKB-KW"/>
</dbReference>
<comment type="function">
    <text evidence="4">Nucleoside triphosphate pyrophosphatase that hydrolyzes dTTP and UTP. May have a dual role in cell division arrest and in preventing the incorporation of modified nucleotides into cellular nucleic acids.</text>
</comment>
<keyword evidence="3 4" id="KW-0546">Nucleotide metabolism</keyword>
<dbReference type="RefSeq" id="WP_145247224.1">
    <property type="nucleotide sequence ID" value="NZ_CP036278.1"/>
</dbReference>
<comment type="subcellular location">
    <subcellularLocation>
        <location evidence="4">Cytoplasm</location>
    </subcellularLocation>
</comment>
<proteinExistence type="inferred from homology"/>
<dbReference type="KEGG" id="amuc:Pan181_26920"/>
<keyword evidence="2 4" id="KW-0378">Hydrolase</keyword>
<feature type="site" description="Important for substrate specificity" evidence="4">
    <location>
        <position position="171"/>
    </location>
</feature>
<dbReference type="SUPFAM" id="SSF52972">
    <property type="entry name" value="ITPase-like"/>
    <property type="match status" value="1"/>
</dbReference>
<dbReference type="AlphaFoldDB" id="A0A518AP33"/>
<dbReference type="Gene3D" id="3.90.950.10">
    <property type="match status" value="1"/>
</dbReference>
<protein>
    <recommendedName>
        <fullName evidence="4">dTTP/UTP pyrophosphatase</fullName>
        <shortName evidence="4">dTTPase/UTPase</shortName>
        <ecNumber evidence="4">3.6.1.9</ecNumber>
    </recommendedName>
    <alternativeName>
        <fullName evidence="4">Nucleoside triphosphate pyrophosphatase</fullName>
    </alternativeName>
    <alternativeName>
        <fullName evidence="4">Nucleotide pyrophosphatase</fullName>
        <shortName evidence="4">Nucleotide PPase</shortName>
    </alternativeName>
</protein>
<dbReference type="HAMAP" id="MF_00528">
    <property type="entry name" value="Maf"/>
    <property type="match status" value="1"/>
</dbReference>
<dbReference type="PANTHER" id="PTHR43213">
    <property type="entry name" value="BIFUNCTIONAL DTTP/UTP PYROPHOSPHATASE/METHYLTRANSFERASE PROTEIN-RELATED"/>
    <property type="match status" value="1"/>
</dbReference>
<dbReference type="InterPro" id="IPR003697">
    <property type="entry name" value="Maf-like"/>
</dbReference>
<gene>
    <name evidence="5" type="primary">yhdE</name>
    <name evidence="5" type="ORF">Pan181_26920</name>
</gene>
<comment type="catalytic activity">
    <reaction evidence="4">
        <text>UTP + H2O = UMP + diphosphate + H(+)</text>
        <dbReference type="Rhea" id="RHEA:29395"/>
        <dbReference type="ChEBI" id="CHEBI:15377"/>
        <dbReference type="ChEBI" id="CHEBI:15378"/>
        <dbReference type="ChEBI" id="CHEBI:33019"/>
        <dbReference type="ChEBI" id="CHEBI:46398"/>
        <dbReference type="ChEBI" id="CHEBI:57865"/>
        <dbReference type="EC" id="3.6.1.9"/>
    </reaction>
</comment>
<feature type="site" description="Important for substrate specificity" evidence="4">
    <location>
        <position position="81"/>
    </location>
</feature>
<name>A0A518AP33_9BACT</name>
<evidence type="ECO:0000313" key="5">
    <source>
        <dbReference type="EMBL" id="QDU56483.1"/>
    </source>
</evidence>
<reference evidence="5 6" key="1">
    <citation type="submission" date="2019-02" db="EMBL/GenBank/DDBJ databases">
        <title>Deep-cultivation of Planctomycetes and their phenomic and genomic characterization uncovers novel biology.</title>
        <authorList>
            <person name="Wiegand S."/>
            <person name="Jogler M."/>
            <person name="Boedeker C."/>
            <person name="Pinto D."/>
            <person name="Vollmers J."/>
            <person name="Rivas-Marin E."/>
            <person name="Kohn T."/>
            <person name="Peeters S.H."/>
            <person name="Heuer A."/>
            <person name="Rast P."/>
            <person name="Oberbeckmann S."/>
            <person name="Bunk B."/>
            <person name="Jeske O."/>
            <person name="Meyerdierks A."/>
            <person name="Storesund J.E."/>
            <person name="Kallscheuer N."/>
            <person name="Luecker S."/>
            <person name="Lage O.M."/>
            <person name="Pohl T."/>
            <person name="Merkel B.J."/>
            <person name="Hornburger P."/>
            <person name="Mueller R.-W."/>
            <person name="Bruemmer F."/>
            <person name="Labrenz M."/>
            <person name="Spormann A.M."/>
            <person name="Op den Camp H."/>
            <person name="Overmann J."/>
            <person name="Amann R."/>
            <person name="Jetten M.S.M."/>
            <person name="Mascher T."/>
            <person name="Medema M.H."/>
            <person name="Devos D.P."/>
            <person name="Kaster A.-K."/>
            <person name="Ovreas L."/>
            <person name="Rohde M."/>
            <person name="Galperin M.Y."/>
            <person name="Jogler C."/>
        </authorList>
    </citation>
    <scope>NUCLEOTIDE SEQUENCE [LARGE SCALE GENOMIC DNA]</scope>
    <source>
        <strain evidence="5 6">Pan181</strain>
    </source>
</reference>
<evidence type="ECO:0000313" key="6">
    <source>
        <dbReference type="Proteomes" id="UP000315750"/>
    </source>
</evidence>
<organism evidence="5 6">
    <name type="scientific">Aeoliella mucimassa</name>
    <dbReference type="NCBI Taxonomy" id="2527972"/>
    <lineage>
        <taxon>Bacteria</taxon>
        <taxon>Pseudomonadati</taxon>
        <taxon>Planctomycetota</taxon>
        <taxon>Planctomycetia</taxon>
        <taxon>Pirellulales</taxon>
        <taxon>Lacipirellulaceae</taxon>
        <taxon>Aeoliella</taxon>
    </lineage>
</organism>
<accession>A0A518AP33</accession>
<evidence type="ECO:0000256" key="3">
    <source>
        <dbReference type="ARBA" id="ARBA00023080"/>
    </source>
</evidence>